<reference evidence="12" key="2">
    <citation type="submission" date="2025-08" db="UniProtKB">
        <authorList>
            <consortium name="Ensembl"/>
        </authorList>
    </citation>
    <scope>IDENTIFICATION</scope>
</reference>
<dbReference type="Pfam" id="PF21696">
    <property type="entry name" value="TECR_N"/>
    <property type="match status" value="1"/>
</dbReference>
<dbReference type="PANTHER" id="PTHR10556">
    <property type="entry name" value="3-OXO-5-ALPHA-STEROID 4-DEHYDROGENASE"/>
    <property type="match status" value="1"/>
</dbReference>
<evidence type="ECO:0000259" key="10">
    <source>
        <dbReference type="Pfam" id="PF02544"/>
    </source>
</evidence>
<feature type="transmembrane region" description="Helical" evidence="9">
    <location>
        <begin position="240"/>
        <end position="262"/>
    </location>
</feature>
<dbReference type="GO" id="GO:0042761">
    <property type="term" value="P:very long-chain fatty acid biosynthetic process"/>
    <property type="evidence" value="ECO:0007669"/>
    <property type="project" value="TreeGrafter"/>
</dbReference>
<sequence length="294" mass="34572">SKHMKAKNYVFFEVEILDSKKLQLCFLDKVEPNATIGEIKCLLHNLENPPAVPLCFQLSDGKSLRDDDVLENLPVGTTATMFFHDLGPQLGWTMVFLAQCVGPLFLYLLFYFRLPNIYLHEHNYTRSPYKVVKLACVCHSFHYIKKLFEIIFIHRFSHGTMPLRTIMWNCLYYWGFAAWMAYYINHPLYTPPGEHDHEISNLKTIFWHGMFSSIPYPTKNPFTWLFFLVSCPNYTYETGAWLSFSIMTQCAPVALFTFISFIQMTIWAREKQEIYTREFISYPELRSAIVPLFL</sequence>
<dbReference type="PANTHER" id="PTHR10556:SF59">
    <property type="entry name" value="STEROID 5-ALPHA REDUCTASE C-TERMINAL DOMAIN-CONTAINING PROTEIN"/>
    <property type="match status" value="1"/>
</dbReference>
<evidence type="ECO:0000313" key="13">
    <source>
        <dbReference type="Proteomes" id="UP000472263"/>
    </source>
</evidence>
<proteinExistence type="inferred from homology"/>
<evidence type="ECO:0000256" key="6">
    <source>
        <dbReference type="ARBA" id="ARBA00022989"/>
    </source>
</evidence>
<evidence type="ECO:0000313" key="12">
    <source>
        <dbReference type="Ensembl" id="ENSMMDP00005051245.1"/>
    </source>
</evidence>
<keyword evidence="4 9" id="KW-0812">Transmembrane</keyword>
<evidence type="ECO:0000256" key="7">
    <source>
        <dbReference type="ARBA" id="ARBA00023002"/>
    </source>
</evidence>
<name>A0A668A8W4_9TELE</name>
<evidence type="ECO:0000256" key="5">
    <source>
        <dbReference type="ARBA" id="ARBA00022824"/>
    </source>
</evidence>
<dbReference type="Gene3D" id="3.10.20.90">
    <property type="entry name" value="Phosphatidylinositol 3-kinase Catalytic Subunit, Chain A, domain 1"/>
    <property type="match status" value="1"/>
</dbReference>
<dbReference type="GeneTree" id="ENSGT00950000182886"/>
<dbReference type="InterPro" id="IPR049127">
    <property type="entry name" value="TECR-like_N"/>
</dbReference>
<evidence type="ECO:0000256" key="1">
    <source>
        <dbReference type="ARBA" id="ARBA00004141"/>
    </source>
</evidence>
<dbReference type="GO" id="GO:0016627">
    <property type="term" value="F:oxidoreductase activity, acting on the CH-CH group of donors"/>
    <property type="evidence" value="ECO:0007669"/>
    <property type="project" value="InterPro"/>
</dbReference>
<evidence type="ECO:0000256" key="2">
    <source>
        <dbReference type="ARBA" id="ARBA00004240"/>
    </source>
</evidence>
<comment type="similarity">
    <text evidence="3">Belongs to the steroid 5-alpha reductase family.</text>
</comment>
<comment type="subcellular location">
    <subcellularLocation>
        <location evidence="2">Endoplasmic reticulum</location>
    </subcellularLocation>
    <subcellularLocation>
        <location evidence="1">Membrane</location>
        <topology evidence="1">Multi-pass membrane protein</topology>
    </subcellularLocation>
</comment>
<feature type="transmembrane region" description="Helical" evidence="9">
    <location>
        <begin position="90"/>
        <end position="112"/>
    </location>
</feature>
<dbReference type="Ensembl" id="ENSMMDT00005052253.1">
    <property type="protein sequence ID" value="ENSMMDP00005051245.1"/>
    <property type="gene ID" value="ENSMMDG00005023173.1"/>
</dbReference>
<evidence type="ECO:0000259" key="11">
    <source>
        <dbReference type="Pfam" id="PF21696"/>
    </source>
</evidence>
<feature type="transmembrane region" description="Helical" evidence="9">
    <location>
        <begin position="165"/>
        <end position="184"/>
    </location>
</feature>
<reference evidence="12" key="1">
    <citation type="submission" date="2019-06" db="EMBL/GenBank/DDBJ databases">
        <authorList>
            <consortium name="Wellcome Sanger Institute Data Sharing"/>
        </authorList>
    </citation>
    <scope>NUCLEOTIDE SEQUENCE [LARGE SCALE GENOMIC DNA]</scope>
</reference>
<gene>
    <name evidence="12" type="primary">LOC115374875</name>
</gene>
<organism evidence="12 13">
    <name type="scientific">Myripristis murdjan</name>
    <name type="common">pinecone soldierfish</name>
    <dbReference type="NCBI Taxonomy" id="586833"/>
    <lineage>
        <taxon>Eukaryota</taxon>
        <taxon>Metazoa</taxon>
        <taxon>Chordata</taxon>
        <taxon>Craniata</taxon>
        <taxon>Vertebrata</taxon>
        <taxon>Euteleostomi</taxon>
        <taxon>Actinopterygii</taxon>
        <taxon>Neopterygii</taxon>
        <taxon>Teleostei</taxon>
        <taxon>Neoteleostei</taxon>
        <taxon>Acanthomorphata</taxon>
        <taxon>Holocentriformes</taxon>
        <taxon>Holocentridae</taxon>
        <taxon>Myripristis</taxon>
    </lineage>
</organism>
<feature type="domain" description="TECR-like N-terminal" evidence="11">
    <location>
        <begin position="12"/>
        <end position="85"/>
    </location>
</feature>
<evidence type="ECO:0000256" key="8">
    <source>
        <dbReference type="ARBA" id="ARBA00023136"/>
    </source>
</evidence>
<keyword evidence="6 9" id="KW-1133">Transmembrane helix</keyword>
<accession>A0A668A8W4</accession>
<dbReference type="GO" id="GO:0005783">
    <property type="term" value="C:endoplasmic reticulum"/>
    <property type="evidence" value="ECO:0007669"/>
    <property type="project" value="UniProtKB-SubCell"/>
</dbReference>
<keyword evidence="5" id="KW-0256">Endoplasmic reticulum</keyword>
<reference evidence="12" key="3">
    <citation type="submission" date="2025-09" db="UniProtKB">
        <authorList>
            <consortium name="Ensembl"/>
        </authorList>
    </citation>
    <scope>IDENTIFICATION</scope>
</reference>
<dbReference type="GO" id="GO:0016020">
    <property type="term" value="C:membrane"/>
    <property type="evidence" value="ECO:0007669"/>
    <property type="project" value="UniProtKB-SubCell"/>
</dbReference>
<dbReference type="Proteomes" id="UP000472263">
    <property type="component" value="Chromosome 17"/>
</dbReference>
<dbReference type="AlphaFoldDB" id="A0A668A8W4"/>
<keyword evidence="8 9" id="KW-0472">Membrane</keyword>
<feature type="domain" description="3-oxo-5-alpha-steroid 4-dehydrogenase C-terminal" evidence="10">
    <location>
        <begin position="220"/>
        <end position="293"/>
    </location>
</feature>
<protein>
    <submittedName>
        <fullName evidence="12">Trans-2,3-enoyl-CoA reductase-like 2b</fullName>
    </submittedName>
</protein>
<evidence type="ECO:0000256" key="3">
    <source>
        <dbReference type="ARBA" id="ARBA00007742"/>
    </source>
</evidence>
<dbReference type="InterPro" id="IPR039357">
    <property type="entry name" value="SRD5A/TECR"/>
</dbReference>
<dbReference type="Pfam" id="PF02544">
    <property type="entry name" value="Steroid_dh"/>
    <property type="match status" value="1"/>
</dbReference>
<evidence type="ECO:0000256" key="4">
    <source>
        <dbReference type="ARBA" id="ARBA00022692"/>
    </source>
</evidence>
<keyword evidence="7" id="KW-0560">Oxidoreductase</keyword>
<keyword evidence="13" id="KW-1185">Reference proteome</keyword>
<evidence type="ECO:0000256" key="9">
    <source>
        <dbReference type="SAM" id="Phobius"/>
    </source>
</evidence>
<dbReference type="PROSITE" id="PS50244">
    <property type="entry name" value="S5A_REDUCTASE"/>
    <property type="match status" value="1"/>
</dbReference>
<dbReference type="InterPro" id="IPR001104">
    <property type="entry name" value="3-oxo-5_a-steroid_4-DH_C"/>
</dbReference>